<dbReference type="SUPFAM" id="SSF56112">
    <property type="entry name" value="Protein kinase-like (PK-like)"/>
    <property type="match status" value="1"/>
</dbReference>
<name>A0A939PTJ3_9ACTN</name>
<organism evidence="1 2">
    <name type="scientific">Actinomadura barringtoniae</name>
    <dbReference type="NCBI Taxonomy" id="1427535"/>
    <lineage>
        <taxon>Bacteria</taxon>
        <taxon>Bacillati</taxon>
        <taxon>Actinomycetota</taxon>
        <taxon>Actinomycetes</taxon>
        <taxon>Streptosporangiales</taxon>
        <taxon>Thermomonosporaceae</taxon>
        <taxon>Actinomadura</taxon>
    </lineage>
</organism>
<comment type="caution">
    <text evidence="1">The sequence shown here is derived from an EMBL/GenBank/DDBJ whole genome shotgun (WGS) entry which is preliminary data.</text>
</comment>
<accession>A0A939PTJ3</accession>
<evidence type="ECO:0000313" key="2">
    <source>
        <dbReference type="Proteomes" id="UP000669179"/>
    </source>
</evidence>
<dbReference type="InterPro" id="IPR011009">
    <property type="entry name" value="Kinase-like_dom_sf"/>
</dbReference>
<proteinExistence type="predicted"/>
<dbReference type="EMBL" id="JAGEOJ010000029">
    <property type="protein sequence ID" value="MBO2454804.1"/>
    <property type="molecule type" value="Genomic_DNA"/>
</dbReference>
<sequence length="102" mass="10723">MEYGADAAEALAAAHAAGIVHRDVPPEQINGDTATDAYALGVTLFHLLTGRVLFPADTSMAIWRDPRTSTPPLAGAPPPATSAIHHRDQWLSAARVTTSPPM</sequence>
<dbReference type="RefSeq" id="WP_208263031.1">
    <property type="nucleotide sequence ID" value="NZ_JAGEOJ010000029.1"/>
</dbReference>
<dbReference type="AlphaFoldDB" id="A0A939PTJ3"/>
<evidence type="ECO:0008006" key="3">
    <source>
        <dbReference type="Google" id="ProtNLM"/>
    </source>
</evidence>
<evidence type="ECO:0000313" key="1">
    <source>
        <dbReference type="EMBL" id="MBO2454804.1"/>
    </source>
</evidence>
<keyword evidence="2" id="KW-1185">Reference proteome</keyword>
<reference evidence="1" key="1">
    <citation type="submission" date="2021-03" db="EMBL/GenBank/DDBJ databases">
        <authorList>
            <person name="Kanchanasin P."/>
            <person name="Saeng-In P."/>
            <person name="Phongsopitanun W."/>
            <person name="Yuki M."/>
            <person name="Kudo T."/>
            <person name="Ohkuma M."/>
            <person name="Tanasupawat S."/>
        </authorList>
    </citation>
    <scope>NUCLEOTIDE SEQUENCE</scope>
    <source>
        <strain evidence="1">GKU 128</strain>
    </source>
</reference>
<gene>
    <name evidence="1" type="ORF">J4573_47490</name>
</gene>
<dbReference type="Gene3D" id="1.10.510.10">
    <property type="entry name" value="Transferase(Phosphotransferase) domain 1"/>
    <property type="match status" value="1"/>
</dbReference>
<protein>
    <recommendedName>
        <fullName evidence="3">Protein kinase domain-containing protein</fullName>
    </recommendedName>
</protein>
<dbReference type="Proteomes" id="UP000669179">
    <property type="component" value="Unassembled WGS sequence"/>
</dbReference>